<dbReference type="Proteomes" id="UP000299102">
    <property type="component" value="Unassembled WGS sequence"/>
</dbReference>
<keyword evidence="2" id="KW-1185">Reference proteome</keyword>
<gene>
    <name evidence="1" type="ORF">EVAR_4351_1</name>
</gene>
<sequence length="325" mass="35846">MQTADAATTSVGYREPNISLRTRYSVNNQKLTTDEQYRIPDTGRGIPKTFIAGIRSDIFDNSDEDISENSDEYISYINEEIIYNSSGGGISDNSDGVMSDSNDGAIYDSSNGDISDNSDGNMSDNNVVAVHFFIILNKSFEVKSIFSALRVNIRSGTKQNTMKEIYLIYMVIKVGDNMKKYRRLSRSVIPLLSNAFLALDVGLANRGAEWQSPSSNHQTDEPANNILQHAYVAFQRWVVSDSATKSVALEPNGTKLDPDDRGVDQKVIGVELNYSPRALLYIKPSVSDGILVAVTTAVGDCRPAPDQRGEPVVEFRVPRPKTKIL</sequence>
<dbReference type="EMBL" id="BGZK01000315">
    <property type="protein sequence ID" value="GBP36206.1"/>
    <property type="molecule type" value="Genomic_DNA"/>
</dbReference>
<name>A0A4C1VBP5_EUMVA</name>
<accession>A0A4C1VBP5</accession>
<evidence type="ECO:0000313" key="2">
    <source>
        <dbReference type="Proteomes" id="UP000299102"/>
    </source>
</evidence>
<reference evidence="1 2" key="1">
    <citation type="journal article" date="2019" name="Commun. Biol.">
        <title>The bagworm genome reveals a unique fibroin gene that provides high tensile strength.</title>
        <authorList>
            <person name="Kono N."/>
            <person name="Nakamura H."/>
            <person name="Ohtoshi R."/>
            <person name="Tomita M."/>
            <person name="Numata K."/>
            <person name="Arakawa K."/>
        </authorList>
    </citation>
    <scope>NUCLEOTIDE SEQUENCE [LARGE SCALE GENOMIC DNA]</scope>
</reference>
<evidence type="ECO:0000313" key="1">
    <source>
        <dbReference type="EMBL" id="GBP36206.1"/>
    </source>
</evidence>
<protein>
    <submittedName>
        <fullName evidence="1">Uncharacterized protein</fullName>
    </submittedName>
</protein>
<dbReference type="AlphaFoldDB" id="A0A4C1VBP5"/>
<organism evidence="1 2">
    <name type="scientific">Eumeta variegata</name>
    <name type="common">Bagworm moth</name>
    <name type="synonym">Eumeta japonica</name>
    <dbReference type="NCBI Taxonomy" id="151549"/>
    <lineage>
        <taxon>Eukaryota</taxon>
        <taxon>Metazoa</taxon>
        <taxon>Ecdysozoa</taxon>
        <taxon>Arthropoda</taxon>
        <taxon>Hexapoda</taxon>
        <taxon>Insecta</taxon>
        <taxon>Pterygota</taxon>
        <taxon>Neoptera</taxon>
        <taxon>Endopterygota</taxon>
        <taxon>Lepidoptera</taxon>
        <taxon>Glossata</taxon>
        <taxon>Ditrysia</taxon>
        <taxon>Tineoidea</taxon>
        <taxon>Psychidae</taxon>
        <taxon>Oiketicinae</taxon>
        <taxon>Eumeta</taxon>
    </lineage>
</organism>
<comment type="caution">
    <text evidence="1">The sequence shown here is derived from an EMBL/GenBank/DDBJ whole genome shotgun (WGS) entry which is preliminary data.</text>
</comment>
<proteinExistence type="predicted"/>